<dbReference type="EMBL" id="JAPTSV010000009">
    <property type="protein sequence ID" value="KAJ1524050.1"/>
    <property type="molecule type" value="Genomic_DNA"/>
</dbReference>
<protein>
    <submittedName>
        <fullName evidence="2">Uncharacterized protein</fullName>
    </submittedName>
</protein>
<feature type="compositionally biased region" description="Basic and acidic residues" evidence="1">
    <location>
        <begin position="434"/>
        <end position="456"/>
    </location>
</feature>
<comment type="caution">
    <text evidence="2">The sequence shown here is derived from an EMBL/GenBank/DDBJ whole genome shotgun (WGS) entry which is preliminary data.</text>
</comment>
<proteinExistence type="predicted"/>
<feature type="compositionally biased region" description="Polar residues" evidence="1">
    <location>
        <begin position="294"/>
        <end position="316"/>
    </location>
</feature>
<feature type="compositionally biased region" description="Polar residues" evidence="1">
    <location>
        <begin position="563"/>
        <end position="572"/>
    </location>
</feature>
<reference evidence="2" key="1">
    <citation type="submission" date="2022-12" db="EMBL/GenBank/DDBJ databases">
        <title>Chromosome-level genome assembly of the bean flower thrips Megalurothrips usitatus.</title>
        <authorList>
            <person name="Ma L."/>
            <person name="Liu Q."/>
            <person name="Li H."/>
            <person name="Cai W."/>
        </authorList>
    </citation>
    <scope>NUCLEOTIDE SEQUENCE</scope>
    <source>
        <strain evidence="2">Cailab_2022a</strain>
    </source>
</reference>
<feature type="region of interest" description="Disordered" evidence="1">
    <location>
        <begin position="244"/>
        <end position="323"/>
    </location>
</feature>
<feature type="region of interest" description="Disordered" evidence="1">
    <location>
        <begin position="497"/>
        <end position="574"/>
    </location>
</feature>
<feature type="compositionally biased region" description="Basic residues" evidence="1">
    <location>
        <begin position="537"/>
        <end position="546"/>
    </location>
</feature>
<feature type="region of interest" description="Disordered" evidence="1">
    <location>
        <begin position="337"/>
        <end position="359"/>
    </location>
</feature>
<evidence type="ECO:0000313" key="2">
    <source>
        <dbReference type="EMBL" id="KAJ1524050.1"/>
    </source>
</evidence>
<evidence type="ECO:0000313" key="3">
    <source>
        <dbReference type="Proteomes" id="UP001075354"/>
    </source>
</evidence>
<feature type="compositionally biased region" description="Polar residues" evidence="1">
    <location>
        <begin position="272"/>
        <end position="283"/>
    </location>
</feature>
<feature type="region of interest" description="Disordered" evidence="1">
    <location>
        <begin position="412"/>
        <end position="466"/>
    </location>
</feature>
<dbReference type="AlphaFoldDB" id="A0AAV7XHZ8"/>
<sequence>MSKPWEIVTQFQERLKQAAPASRGGLALSNVSQQLKPFTGRDADVASRLRKVQDVFNESCRVIGECRPKALNTTVSNFCQNCTCERCSQHSSLLRHDGDLNSTISSIITSYEGFLEMQRQQFMAIIGELSHVAGHSLSVSDVAMQQSCAVLPSQTTINKGESSTALSLQGQEIQSPRSTVIADDKDDCSSTCTLLAEDQPKSTETEKNLNQVLDDVNGEDIYSCDSFDNYHDEDFVPVRKSLNKKYKKTSAVTEQQSVSNEKTTRTDGLKGSSLSPGSCQDQGSACKLEGPHNNIPSLDRTLSSSSQTNVNPQSKMRSGHEKEKLLSDISTLFHKKAVKPATTSSDAHDVKPKTTRSGRIVQNPGQFWISTKPQGQKRICSEFQQPQPATVKRKRANVIECDSSSSSRNALAPVNETVLVKTTRKPIKGQNLQEKGRRNKENTRKPSSNRDRRNEPKAVMCSANSSSDDRLVVTSSECSKEVPVVKRKRARIISCDSTSSSTHTLLPRKATDKIRTTRKKLKDERNTQETHDNERRKLSRKPRAKRNNITVQDKGDMAAAHSNAGSSQTSEPSFHCYFEEKLNDTWGTS</sequence>
<gene>
    <name evidence="2" type="ORF">ONE63_010590</name>
</gene>
<organism evidence="2 3">
    <name type="scientific">Megalurothrips usitatus</name>
    <name type="common">bean blossom thrips</name>
    <dbReference type="NCBI Taxonomy" id="439358"/>
    <lineage>
        <taxon>Eukaryota</taxon>
        <taxon>Metazoa</taxon>
        <taxon>Ecdysozoa</taxon>
        <taxon>Arthropoda</taxon>
        <taxon>Hexapoda</taxon>
        <taxon>Insecta</taxon>
        <taxon>Pterygota</taxon>
        <taxon>Neoptera</taxon>
        <taxon>Paraneoptera</taxon>
        <taxon>Thysanoptera</taxon>
        <taxon>Terebrantia</taxon>
        <taxon>Thripoidea</taxon>
        <taxon>Thripidae</taxon>
        <taxon>Megalurothrips</taxon>
    </lineage>
</organism>
<keyword evidence="3" id="KW-1185">Reference proteome</keyword>
<name>A0AAV7XHZ8_9NEOP</name>
<dbReference type="Proteomes" id="UP001075354">
    <property type="component" value="Chromosome 9"/>
</dbReference>
<accession>A0AAV7XHZ8</accession>
<feature type="compositionally biased region" description="Polar residues" evidence="1">
    <location>
        <begin position="250"/>
        <end position="261"/>
    </location>
</feature>
<evidence type="ECO:0000256" key="1">
    <source>
        <dbReference type="SAM" id="MobiDB-lite"/>
    </source>
</evidence>
<feature type="compositionally biased region" description="Basic and acidic residues" evidence="1">
    <location>
        <begin position="509"/>
        <end position="536"/>
    </location>
</feature>